<proteinExistence type="predicted"/>
<name>A0A7J6VGS0_THATH</name>
<dbReference type="AlphaFoldDB" id="A0A7J6VGS0"/>
<dbReference type="OrthoDB" id="1863935at2759"/>
<dbReference type="Gene3D" id="1.20.1280.50">
    <property type="match status" value="1"/>
</dbReference>
<dbReference type="PANTHER" id="PTHR36901:SF1">
    <property type="entry name" value="F-BOX DOMAIN CONTAINING PROTEIN, EXPRESSED"/>
    <property type="match status" value="1"/>
</dbReference>
<dbReference type="Pfam" id="PF03478">
    <property type="entry name" value="Beta-prop_KIB1-4"/>
    <property type="match status" value="1"/>
</dbReference>
<dbReference type="PANTHER" id="PTHR36901">
    <property type="entry name" value="F-BOX DOMAIN CONTAINING PROTEIN, EXPRESSED-RELATED"/>
    <property type="match status" value="1"/>
</dbReference>
<evidence type="ECO:0000259" key="1">
    <source>
        <dbReference type="Pfam" id="PF03478"/>
    </source>
</evidence>
<protein>
    <submittedName>
        <fullName evidence="2">F-box/kelch-repeat protein</fullName>
    </submittedName>
</protein>
<gene>
    <name evidence="2" type="ORF">FRX31_027033</name>
</gene>
<evidence type="ECO:0000313" key="3">
    <source>
        <dbReference type="Proteomes" id="UP000554482"/>
    </source>
</evidence>
<organism evidence="2 3">
    <name type="scientific">Thalictrum thalictroides</name>
    <name type="common">Rue-anemone</name>
    <name type="synonym">Anemone thalictroides</name>
    <dbReference type="NCBI Taxonomy" id="46969"/>
    <lineage>
        <taxon>Eukaryota</taxon>
        <taxon>Viridiplantae</taxon>
        <taxon>Streptophyta</taxon>
        <taxon>Embryophyta</taxon>
        <taxon>Tracheophyta</taxon>
        <taxon>Spermatophyta</taxon>
        <taxon>Magnoliopsida</taxon>
        <taxon>Ranunculales</taxon>
        <taxon>Ranunculaceae</taxon>
        <taxon>Thalictroideae</taxon>
        <taxon>Thalictrum</taxon>
    </lineage>
</organism>
<comment type="caution">
    <text evidence="2">The sequence shown here is derived from an EMBL/GenBank/DDBJ whole genome shotgun (WGS) entry which is preliminary data.</text>
</comment>
<keyword evidence="3" id="KW-1185">Reference proteome</keyword>
<dbReference type="InterPro" id="IPR036047">
    <property type="entry name" value="F-box-like_dom_sf"/>
</dbReference>
<sequence length="564" mass="65969">MGNITTKRKRSDWSSLPADMLWIIKDKLEVVIFDRLLQMGNITTKRKRSDWSSLPADMLWIIKDKLEVVIFDRLLQMGNITTKRKRSDWSSLPADMLWIIKDKLEVVIFDRLLQMGNITTKRKRSDWSSLPADMLWIIKDKLEVVIFDRLLQMGNITTKRKRSDWSSLPADMLWIIKDKLEVVIFDRLLQMGNITTKRKRSDWSSLPADMLWIIKDKLEVVDAMRVDMVCKSWKSASERYRRPTSKIVLFHRGDSTLCQCIVNVLTKEQFALDLCAFGEDTELMFSKKGWLLLINPRKGLNIVLVHPESDAKITMPEFLGEDVRGCFSLDDNDCPHLVVLATQCDERLTFFVAPVHVVGEWTWTAHSMRNTIGRFSLLLVGTTIYCLGDAPYSRLVIFNISNLMWRVVPAGNLANQSWMMESEGELMMIEESSDRKELSLFKLSAFQSTFRWERLPKEDFKCRSWFIGSRNNFVVKESDKDAMIYLRHTDGFHPYVRTYIRITDCTKEFERSADFRAYAEWVDLGLFHKLPKSTVRHYPAGLKYADYHFQKMSDIILKKKNLLF</sequence>
<evidence type="ECO:0000313" key="2">
    <source>
        <dbReference type="EMBL" id="KAF5183380.1"/>
    </source>
</evidence>
<dbReference type="SUPFAM" id="SSF81383">
    <property type="entry name" value="F-box domain"/>
    <property type="match status" value="1"/>
</dbReference>
<reference evidence="2 3" key="1">
    <citation type="submission" date="2020-06" db="EMBL/GenBank/DDBJ databases">
        <title>Transcriptomic and genomic resources for Thalictrum thalictroides and T. hernandezii: Facilitating candidate gene discovery in an emerging model plant lineage.</title>
        <authorList>
            <person name="Arias T."/>
            <person name="Riano-Pachon D.M."/>
            <person name="Di Stilio V.S."/>
        </authorList>
    </citation>
    <scope>NUCLEOTIDE SEQUENCE [LARGE SCALE GENOMIC DNA]</scope>
    <source>
        <strain evidence="3">cv. WT478/WT964</strain>
        <tissue evidence="2">Leaves</tissue>
    </source>
</reference>
<feature type="domain" description="KIB1-4 beta-propeller" evidence="1">
    <location>
        <begin position="281"/>
        <end position="485"/>
    </location>
</feature>
<dbReference type="EMBL" id="JABWDY010033507">
    <property type="protein sequence ID" value="KAF5183380.1"/>
    <property type="molecule type" value="Genomic_DNA"/>
</dbReference>
<dbReference type="InterPro" id="IPR005174">
    <property type="entry name" value="KIB1-4_b-propeller"/>
</dbReference>
<dbReference type="Proteomes" id="UP000554482">
    <property type="component" value="Unassembled WGS sequence"/>
</dbReference>
<accession>A0A7J6VGS0</accession>